<dbReference type="InterPro" id="IPR000242">
    <property type="entry name" value="PTP_cat"/>
</dbReference>
<evidence type="ECO:0000259" key="5">
    <source>
        <dbReference type="PROSITE" id="PS50923"/>
    </source>
</evidence>
<dbReference type="SMART" id="SM00404">
    <property type="entry name" value="PTPc_motif"/>
    <property type="match status" value="2"/>
</dbReference>
<dbReference type="SUPFAM" id="SSF57535">
    <property type="entry name" value="Complement control module/SCR domain"/>
    <property type="match status" value="3"/>
</dbReference>
<dbReference type="Gene3D" id="2.10.70.10">
    <property type="entry name" value="Complement Module, domain 1"/>
    <property type="match status" value="4"/>
</dbReference>
<dbReference type="Pfam" id="PF00084">
    <property type="entry name" value="Sushi"/>
    <property type="match status" value="2"/>
</dbReference>
<evidence type="ECO:0000256" key="2">
    <source>
        <dbReference type="PROSITE-ProRule" id="PRU00302"/>
    </source>
</evidence>
<organism evidence="6 7">
    <name type="scientific">Mya arenaria</name>
    <name type="common">Soft-shell clam</name>
    <dbReference type="NCBI Taxonomy" id="6604"/>
    <lineage>
        <taxon>Eukaryota</taxon>
        <taxon>Metazoa</taxon>
        <taxon>Spiralia</taxon>
        <taxon>Lophotrochozoa</taxon>
        <taxon>Mollusca</taxon>
        <taxon>Bivalvia</taxon>
        <taxon>Autobranchia</taxon>
        <taxon>Heteroconchia</taxon>
        <taxon>Euheterodonta</taxon>
        <taxon>Imparidentia</taxon>
        <taxon>Neoheterodontei</taxon>
        <taxon>Myida</taxon>
        <taxon>Myoidea</taxon>
        <taxon>Myidae</taxon>
        <taxon>Mya</taxon>
    </lineage>
</organism>
<dbReference type="CDD" id="cd00033">
    <property type="entry name" value="CCP"/>
    <property type="match status" value="3"/>
</dbReference>
<feature type="domain" description="Sushi" evidence="5">
    <location>
        <begin position="288"/>
        <end position="350"/>
    </location>
</feature>
<dbReference type="SMART" id="SM00194">
    <property type="entry name" value="PTPc"/>
    <property type="match status" value="2"/>
</dbReference>
<dbReference type="CDD" id="cd00047">
    <property type="entry name" value="PTPc"/>
    <property type="match status" value="1"/>
</dbReference>
<feature type="domain" description="Sushi" evidence="5">
    <location>
        <begin position="112"/>
        <end position="164"/>
    </location>
</feature>
<feature type="domain" description="Tyrosine specific protein phosphatases" evidence="4">
    <location>
        <begin position="1042"/>
        <end position="1117"/>
    </location>
</feature>
<feature type="domain" description="Tyrosine specific protein phosphatases" evidence="4">
    <location>
        <begin position="756"/>
        <end position="827"/>
    </location>
</feature>
<feature type="domain" description="Tyrosine-protein phosphatase" evidence="3">
    <location>
        <begin position="594"/>
        <end position="836"/>
    </location>
</feature>
<feature type="domain" description="Tyrosine-protein phosphatase" evidence="3">
    <location>
        <begin position="868"/>
        <end position="1126"/>
    </location>
</feature>
<proteinExistence type="predicted"/>
<dbReference type="SUPFAM" id="SSF52799">
    <property type="entry name" value="(Phosphotyrosine protein) phosphatases II"/>
    <property type="match status" value="2"/>
</dbReference>
<dbReference type="EMBL" id="CP111024">
    <property type="protein sequence ID" value="WAR24560.1"/>
    <property type="molecule type" value="Genomic_DNA"/>
</dbReference>
<accession>A0ABY7FQS1</accession>
<dbReference type="PRINTS" id="PR00700">
    <property type="entry name" value="PRTYPHPHTASE"/>
</dbReference>
<sequence length="1138" mass="129602">MRKLLTCVLSVFHFRCARLDRHLIDEKMKSNMEFLFLFMLLIGKADQYPKTYRDNEFNARKAIDEDKDTDVAHGKCSHTDLPQNGETAWWEIQFNNSYSITGIVIVNRKFIIACKPTDISNGNTLPLSPPSDLRVNCPNGYHPQPESVQCHHNGSWSSSPQCIRGCPWQIENGYLTDIYEHSTPFNRPIQVNENFSIICNAAYELNVTNNRFYCRNGRWNEGVKCEPIECSCPAETNIAIYIVFATKKNSVTGVNCMELGCKFNANLVNTTCQRDKLWSLHSLKCEQVTCNNEPPEIRNGFYAHSEQSPYHVNAFVTPQCNNGYKLKGNGNSLTCSSVGNWSGVYSSCELVTCSGPPVLVHGTYEPAHIEKYFYNTTLNIICNIGYTIYTGPSMRICTADGNWSGLNQCEQVTCSINISETNHVFYSPTVNYTGNSFLIDYNTTLYAVCKDGFTSKFEHIPRKCKLDGHLSGHEPICTRKACVAVNYLEVNISGYTVQVNGPLLYEETKMVEYNHSLFYHFNGSLIVYCSVDGTLQWQQGNPPDLRKICILPKTIPNGMVNHSCIADDKCEQGTTLRIECDDDFSTLNILVECLPSHTWNADMICEKLSTYETRTVAIASAANHIEGTPDEETGFEKAYYNFADRVKLPENAIKVEDLYDILFSPESKETMKNQFKTFPKGLTEEYQMKCMQYWPDAGSVYFDDYKVTILATEYFSAFIIRTLAVKKAGEKKRQLVHFHFTAWPDKRVPKYASSLVHFRHKVETTAVKENGPVIVHCSTGVGRTGTFIALNVLTEQALSMGYVDPVGCVNTLRRQRVDMIQTPDQYIFLHMALLETLMQSTSALSASQFLAAYKELMAFDNDLRRRQIDVEFSRMEKMSPVADECKYVSAKEVRNRNKNRYTNILPVADHMPYLTPSGKRSEPDYINAVFLPNYNKKGAFIITQTPLKVTKNDFMRMVVEHDVHTIVMMNNMSEMKEDEIYWPENEDHTVNQNMTIGKTGEECEGGLRKITLDLNRFGKTRKLQLIQFEGWPDDSALPSSPKDIINLFDAVQYWQHQSGNNPVLVHCMNGADKSGLFCVVSAVLERMKIEQDVAITQVIKEIRNYREQIVPSLEQFQFVHEVIKEYILQNETYSNFTG</sequence>
<dbReference type="InterPro" id="IPR035976">
    <property type="entry name" value="Sushi/SCR/CCP_sf"/>
</dbReference>
<dbReference type="PROSITE" id="PS50923">
    <property type="entry name" value="SUSHI"/>
    <property type="match status" value="3"/>
</dbReference>
<name>A0ABY7FQS1_MYAAR</name>
<dbReference type="Pfam" id="PF00102">
    <property type="entry name" value="Y_phosphatase"/>
    <property type="match status" value="2"/>
</dbReference>
<keyword evidence="1 2" id="KW-1015">Disulfide bond</keyword>
<dbReference type="InterPro" id="IPR050348">
    <property type="entry name" value="Protein-Tyr_Phosphatase"/>
</dbReference>
<dbReference type="InterPro" id="IPR016130">
    <property type="entry name" value="Tyr_Pase_AS"/>
</dbReference>
<dbReference type="PANTHER" id="PTHR19134">
    <property type="entry name" value="RECEPTOR-TYPE TYROSINE-PROTEIN PHOSPHATASE"/>
    <property type="match status" value="1"/>
</dbReference>
<dbReference type="Gene3D" id="3.90.190.10">
    <property type="entry name" value="Protein tyrosine phosphatase superfamily"/>
    <property type="match status" value="2"/>
</dbReference>
<gene>
    <name evidence="6" type="ORF">MAR_038229</name>
</gene>
<reference evidence="6" key="1">
    <citation type="submission" date="2022-11" db="EMBL/GenBank/DDBJ databases">
        <title>Centuries of genome instability and evolution in soft-shell clam transmissible cancer (bioRxiv).</title>
        <authorList>
            <person name="Hart S.F.M."/>
            <person name="Yonemitsu M.A."/>
            <person name="Giersch R.M."/>
            <person name="Beal B.F."/>
            <person name="Arriagada G."/>
            <person name="Davis B.W."/>
            <person name="Ostrander E.A."/>
            <person name="Goff S.P."/>
            <person name="Metzger M.J."/>
        </authorList>
    </citation>
    <scope>NUCLEOTIDE SEQUENCE</scope>
    <source>
        <strain evidence="6">MELC-2E11</strain>
        <tissue evidence="6">Siphon/mantle</tissue>
    </source>
</reference>
<evidence type="ECO:0000313" key="7">
    <source>
        <dbReference type="Proteomes" id="UP001164746"/>
    </source>
</evidence>
<evidence type="ECO:0000313" key="6">
    <source>
        <dbReference type="EMBL" id="WAR24560.1"/>
    </source>
</evidence>
<dbReference type="PANTHER" id="PTHR19134:SF449">
    <property type="entry name" value="TYROSINE-PROTEIN PHOSPHATASE 1"/>
    <property type="match status" value="1"/>
</dbReference>
<dbReference type="Gene3D" id="2.60.120.260">
    <property type="entry name" value="Galactose-binding domain-like"/>
    <property type="match status" value="1"/>
</dbReference>
<evidence type="ECO:0000259" key="3">
    <source>
        <dbReference type="PROSITE" id="PS50055"/>
    </source>
</evidence>
<dbReference type="SUPFAM" id="SSF49785">
    <property type="entry name" value="Galactose-binding domain-like"/>
    <property type="match status" value="1"/>
</dbReference>
<keyword evidence="7" id="KW-1185">Reference proteome</keyword>
<dbReference type="InterPro" id="IPR000387">
    <property type="entry name" value="Tyr_Pase_dom"/>
</dbReference>
<feature type="domain" description="Sushi" evidence="5">
    <location>
        <begin position="351"/>
        <end position="411"/>
    </location>
</feature>
<dbReference type="PROSITE" id="PS50056">
    <property type="entry name" value="TYR_PHOSPHATASE_2"/>
    <property type="match status" value="2"/>
</dbReference>
<protein>
    <submittedName>
        <fullName evidence="6">PTPRM-like protein</fullName>
    </submittedName>
</protein>
<dbReference type="Proteomes" id="UP001164746">
    <property type="component" value="Chromosome 13"/>
</dbReference>
<dbReference type="InterPro" id="IPR029021">
    <property type="entry name" value="Prot-tyrosine_phosphatase-like"/>
</dbReference>
<dbReference type="InterPro" id="IPR000436">
    <property type="entry name" value="Sushi_SCR_CCP_dom"/>
</dbReference>
<evidence type="ECO:0000259" key="4">
    <source>
        <dbReference type="PROSITE" id="PS50056"/>
    </source>
</evidence>
<dbReference type="SMART" id="SM00032">
    <property type="entry name" value="CCP"/>
    <property type="match status" value="5"/>
</dbReference>
<dbReference type="InterPro" id="IPR008979">
    <property type="entry name" value="Galactose-bd-like_sf"/>
</dbReference>
<keyword evidence="2" id="KW-0768">Sushi</keyword>
<dbReference type="PROSITE" id="PS50055">
    <property type="entry name" value="TYR_PHOSPHATASE_PTP"/>
    <property type="match status" value="2"/>
</dbReference>
<comment type="caution">
    <text evidence="2">Lacks conserved residue(s) required for the propagation of feature annotation.</text>
</comment>
<evidence type="ECO:0000256" key="1">
    <source>
        <dbReference type="ARBA" id="ARBA00023157"/>
    </source>
</evidence>
<dbReference type="InterPro" id="IPR003595">
    <property type="entry name" value="Tyr_Pase_cat"/>
</dbReference>
<feature type="disulfide bond" evidence="2">
    <location>
        <begin position="382"/>
        <end position="409"/>
    </location>
</feature>
<dbReference type="PROSITE" id="PS00383">
    <property type="entry name" value="TYR_PHOSPHATASE_1"/>
    <property type="match status" value="1"/>
</dbReference>